<protein>
    <submittedName>
        <fullName evidence="2">Uncharacterized protein</fullName>
    </submittedName>
</protein>
<dbReference type="PROSITE" id="PS00178">
    <property type="entry name" value="AA_TRNA_LIGASE_I"/>
    <property type="match status" value="1"/>
</dbReference>
<proteinExistence type="predicted"/>
<dbReference type="GO" id="GO:0005524">
    <property type="term" value="F:ATP binding"/>
    <property type="evidence" value="ECO:0007669"/>
    <property type="project" value="InterPro"/>
</dbReference>
<dbReference type="AlphaFoldDB" id="A0A5J5EQL2"/>
<keyword evidence="1" id="KW-0812">Transmembrane</keyword>
<evidence type="ECO:0000256" key="1">
    <source>
        <dbReference type="SAM" id="Phobius"/>
    </source>
</evidence>
<dbReference type="GO" id="GO:0004812">
    <property type="term" value="F:aminoacyl-tRNA ligase activity"/>
    <property type="evidence" value="ECO:0007669"/>
    <property type="project" value="InterPro"/>
</dbReference>
<dbReference type="InterPro" id="IPR001412">
    <property type="entry name" value="aa-tRNA-synth_I_CS"/>
</dbReference>
<dbReference type="Proteomes" id="UP000326924">
    <property type="component" value="Unassembled WGS sequence"/>
</dbReference>
<name>A0A5J5EQL2_9PEZI</name>
<reference evidence="2 3" key="1">
    <citation type="submission" date="2019-09" db="EMBL/GenBank/DDBJ databases">
        <title>Draft genome of the ectomycorrhizal ascomycete Sphaerosporella brunnea.</title>
        <authorList>
            <consortium name="DOE Joint Genome Institute"/>
            <person name="Benucci G.M."/>
            <person name="Marozzi G."/>
            <person name="Antonielli L."/>
            <person name="Sanchez S."/>
            <person name="Marco P."/>
            <person name="Wang X."/>
            <person name="Falini L.B."/>
            <person name="Barry K."/>
            <person name="Haridas S."/>
            <person name="Lipzen A."/>
            <person name="Labutti K."/>
            <person name="Grigoriev I.V."/>
            <person name="Murat C."/>
            <person name="Martin F."/>
            <person name="Albertini E."/>
            <person name="Donnini D."/>
            <person name="Bonito G."/>
        </authorList>
    </citation>
    <scope>NUCLEOTIDE SEQUENCE [LARGE SCALE GENOMIC DNA]</scope>
    <source>
        <strain evidence="2 3">Sb_GMNB300</strain>
    </source>
</reference>
<keyword evidence="1" id="KW-1133">Transmembrane helix</keyword>
<feature type="transmembrane region" description="Helical" evidence="1">
    <location>
        <begin position="396"/>
        <end position="419"/>
    </location>
</feature>
<dbReference type="SUPFAM" id="SSF52374">
    <property type="entry name" value="Nucleotidylyl transferase"/>
    <property type="match status" value="1"/>
</dbReference>
<dbReference type="OrthoDB" id="2149705at2759"/>
<accession>A0A5J5EQL2</accession>
<dbReference type="InParanoid" id="A0A5J5EQL2"/>
<comment type="caution">
    <text evidence="2">The sequence shown here is derived from an EMBL/GenBank/DDBJ whole genome shotgun (WGS) entry which is preliminary data.</text>
</comment>
<keyword evidence="1" id="KW-0472">Membrane</keyword>
<evidence type="ECO:0000313" key="3">
    <source>
        <dbReference type="Proteomes" id="UP000326924"/>
    </source>
</evidence>
<keyword evidence="3" id="KW-1185">Reference proteome</keyword>
<gene>
    <name evidence="2" type="ORF">FN846DRAFT_147403</name>
</gene>
<dbReference type="EMBL" id="VXIS01000156">
    <property type="protein sequence ID" value="KAA8900251.1"/>
    <property type="molecule type" value="Genomic_DNA"/>
</dbReference>
<evidence type="ECO:0000313" key="2">
    <source>
        <dbReference type="EMBL" id="KAA8900251.1"/>
    </source>
</evidence>
<organism evidence="2 3">
    <name type="scientific">Sphaerosporella brunnea</name>
    <dbReference type="NCBI Taxonomy" id="1250544"/>
    <lineage>
        <taxon>Eukaryota</taxon>
        <taxon>Fungi</taxon>
        <taxon>Dikarya</taxon>
        <taxon>Ascomycota</taxon>
        <taxon>Pezizomycotina</taxon>
        <taxon>Pezizomycetes</taxon>
        <taxon>Pezizales</taxon>
        <taxon>Pyronemataceae</taxon>
        <taxon>Sphaerosporella</taxon>
    </lineage>
</organism>
<dbReference type="GO" id="GO:0006418">
    <property type="term" value="P:tRNA aminoacylation for protein translation"/>
    <property type="evidence" value="ECO:0007669"/>
    <property type="project" value="InterPro"/>
</dbReference>
<sequence>MPKPLSQLHTTHHDGLVHHPLGSASYVFRDSFIPYLSSYCKQKTIKLRVGTQPNGSPHIGTVVTFATAFAIARRLREYLSAGKNHDDDDEISVSVCVHFVDTAPSTFETAREVIDGVTYQKSLRSTREFGTHISPFSQLLDELSSAFEVPHEVLTQDELLDDRRMVGVVRDVVLQRDALSPAFDTGAETEAGRKFGIRSQCPVKDCGRADKWGQRTVYDGTVITFFCGIHGAYTVDLHADEDVKRLEFNTPLRTLIRTEYFLADPKVSWIQVTGADYAGFYQEQLLWRHVSDPKAVLIVYAPLVVDWAGSKISKSLYVRHGAYEYLRRTDMDYMLSFEGLMARRGSAISRLFDEVLHWIDKPETFFRSYSVVYLHRIMSGNEVLAPEREPKNSPRWFGSTLAGIHLWAVVALVFLMGVLQRISTSVV</sequence>